<dbReference type="PANTHER" id="PTHR42059:SF1">
    <property type="entry name" value="TNT DOMAIN-CONTAINING PROTEIN"/>
    <property type="match status" value="1"/>
</dbReference>
<evidence type="ECO:0000259" key="1">
    <source>
        <dbReference type="Pfam" id="PF14021"/>
    </source>
</evidence>
<dbReference type="Proteomes" id="UP000518752">
    <property type="component" value="Unassembled WGS sequence"/>
</dbReference>
<dbReference type="Pfam" id="PF14021">
    <property type="entry name" value="TNT"/>
    <property type="match status" value="1"/>
</dbReference>
<accession>A0A8H5HJM6</accession>
<sequence length="232" mass="25735">MYVQHNFIHPTKKKRKMRLPIFLASMVATTFMIPESASPENPVSSCPINLDSPDYCNGTDYNATLANTYVCGDLRLGPVKLPAEVPLNSLLGGYDRFGGLCPGEFIGQWWNVSGKNWYYPPEAGFLLDSKKKPISGDVVVQKDALLDRFGFEGGTFVSLAGTPYTQRAIPPRNLNTFNPDIPSNYYRYRVKKSFSALAGPTAPWFGQAGMGLQYSLYSPVKDLIVDGFVERI</sequence>
<gene>
    <name evidence="2" type="ORF">D9757_006483</name>
</gene>
<protein>
    <recommendedName>
        <fullName evidence="1">TNT domain-containing protein</fullName>
    </recommendedName>
</protein>
<evidence type="ECO:0000313" key="3">
    <source>
        <dbReference type="Proteomes" id="UP000518752"/>
    </source>
</evidence>
<evidence type="ECO:0000313" key="2">
    <source>
        <dbReference type="EMBL" id="KAF5384568.1"/>
    </source>
</evidence>
<name>A0A8H5HJM6_9AGAR</name>
<proteinExistence type="predicted"/>
<organism evidence="2 3">
    <name type="scientific">Collybiopsis confluens</name>
    <dbReference type="NCBI Taxonomy" id="2823264"/>
    <lineage>
        <taxon>Eukaryota</taxon>
        <taxon>Fungi</taxon>
        <taxon>Dikarya</taxon>
        <taxon>Basidiomycota</taxon>
        <taxon>Agaricomycotina</taxon>
        <taxon>Agaricomycetes</taxon>
        <taxon>Agaricomycetidae</taxon>
        <taxon>Agaricales</taxon>
        <taxon>Marasmiineae</taxon>
        <taxon>Omphalotaceae</taxon>
        <taxon>Collybiopsis</taxon>
    </lineage>
</organism>
<comment type="caution">
    <text evidence="2">The sequence shown here is derived from an EMBL/GenBank/DDBJ whole genome shotgun (WGS) entry which is preliminary data.</text>
</comment>
<reference evidence="2 3" key="1">
    <citation type="journal article" date="2020" name="ISME J.">
        <title>Uncovering the hidden diversity of litter-decomposition mechanisms in mushroom-forming fungi.</title>
        <authorList>
            <person name="Floudas D."/>
            <person name="Bentzer J."/>
            <person name="Ahren D."/>
            <person name="Johansson T."/>
            <person name="Persson P."/>
            <person name="Tunlid A."/>
        </authorList>
    </citation>
    <scope>NUCLEOTIDE SEQUENCE [LARGE SCALE GENOMIC DNA]</scope>
    <source>
        <strain evidence="2 3">CBS 406.79</strain>
    </source>
</reference>
<dbReference type="InterPro" id="IPR025331">
    <property type="entry name" value="TNT"/>
</dbReference>
<dbReference type="EMBL" id="JAACJN010000043">
    <property type="protein sequence ID" value="KAF5384568.1"/>
    <property type="molecule type" value="Genomic_DNA"/>
</dbReference>
<dbReference type="InterPro" id="IPR053024">
    <property type="entry name" value="Fungal_surface_NADase"/>
</dbReference>
<dbReference type="PANTHER" id="PTHR42059">
    <property type="entry name" value="TNT DOMAIN-CONTAINING PROTEIN"/>
    <property type="match status" value="1"/>
</dbReference>
<keyword evidence="3" id="KW-1185">Reference proteome</keyword>
<dbReference type="OrthoDB" id="2923349at2759"/>
<feature type="domain" description="TNT" evidence="1">
    <location>
        <begin position="140"/>
        <end position="232"/>
    </location>
</feature>
<dbReference type="GO" id="GO:0050135">
    <property type="term" value="F:NADP+ nucleosidase activity"/>
    <property type="evidence" value="ECO:0007669"/>
    <property type="project" value="InterPro"/>
</dbReference>
<dbReference type="AlphaFoldDB" id="A0A8H5HJM6"/>